<evidence type="ECO:0000256" key="1">
    <source>
        <dbReference type="ARBA" id="ARBA00009254"/>
    </source>
</evidence>
<sequence>MKKKDLDQLKSKTVAEFQKSLSELEKEKTEQVLNLKMGKTKNVHVVSKIKKDIAQIKTLVRIKTLAQEYAKENNELKKETQHATS</sequence>
<comment type="similarity">
    <text evidence="1 5">Belongs to the universal ribosomal protein uL29 family.</text>
</comment>
<dbReference type="Pfam" id="PF00831">
    <property type="entry name" value="Ribosomal_L29"/>
    <property type="match status" value="1"/>
</dbReference>
<evidence type="ECO:0000313" key="7">
    <source>
        <dbReference type="Proteomes" id="UP000177069"/>
    </source>
</evidence>
<dbReference type="EMBL" id="MFBA01000052">
    <property type="protein sequence ID" value="OGD84684.1"/>
    <property type="molecule type" value="Genomic_DNA"/>
</dbReference>
<evidence type="ECO:0000313" key="6">
    <source>
        <dbReference type="EMBL" id="OGD84684.1"/>
    </source>
</evidence>
<dbReference type="GO" id="GO:0006412">
    <property type="term" value="P:translation"/>
    <property type="evidence" value="ECO:0007669"/>
    <property type="project" value="UniProtKB-UniRule"/>
</dbReference>
<dbReference type="HAMAP" id="MF_00374">
    <property type="entry name" value="Ribosomal_uL29"/>
    <property type="match status" value="1"/>
</dbReference>
<dbReference type="GO" id="GO:0003735">
    <property type="term" value="F:structural constituent of ribosome"/>
    <property type="evidence" value="ECO:0007669"/>
    <property type="project" value="InterPro"/>
</dbReference>
<dbReference type="NCBIfam" id="TIGR00012">
    <property type="entry name" value="L29"/>
    <property type="match status" value="1"/>
</dbReference>
<accession>A0A1F5FYP2</accession>
<dbReference type="AlphaFoldDB" id="A0A1F5FYP2"/>
<dbReference type="Gene3D" id="1.10.287.310">
    <property type="match status" value="1"/>
</dbReference>
<keyword evidence="2 5" id="KW-0689">Ribosomal protein</keyword>
<evidence type="ECO:0000256" key="4">
    <source>
        <dbReference type="ARBA" id="ARBA00035204"/>
    </source>
</evidence>
<comment type="caution">
    <text evidence="6">The sequence shown here is derived from an EMBL/GenBank/DDBJ whole genome shotgun (WGS) entry which is preliminary data.</text>
</comment>
<proteinExistence type="inferred from homology"/>
<dbReference type="InterPro" id="IPR001854">
    <property type="entry name" value="Ribosomal_uL29"/>
</dbReference>
<gene>
    <name evidence="5" type="primary">rpmC</name>
    <name evidence="6" type="ORF">A2696_03640</name>
</gene>
<evidence type="ECO:0000256" key="5">
    <source>
        <dbReference type="HAMAP-Rule" id="MF_00374"/>
    </source>
</evidence>
<name>A0A1F5FYP2_9BACT</name>
<reference evidence="6 7" key="1">
    <citation type="journal article" date="2016" name="Nat. Commun.">
        <title>Thousands of microbial genomes shed light on interconnected biogeochemical processes in an aquifer system.</title>
        <authorList>
            <person name="Anantharaman K."/>
            <person name="Brown C.T."/>
            <person name="Hug L.A."/>
            <person name="Sharon I."/>
            <person name="Castelle C.J."/>
            <person name="Probst A.J."/>
            <person name="Thomas B.C."/>
            <person name="Singh A."/>
            <person name="Wilkins M.J."/>
            <person name="Karaoz U."/>
            <person name="Brodie E.L."/>
            <person name="Williams K.H."/>
            <person name="Hubbard S.S."/>
            <person name="Banfield J.F."/>
        </authorList>
    </citation>
    <scope>NUCLEOTIDE SEQUENCE [LARGE SCALE GENOMIC DNA]</scope>
</reference>
<organism evidence="6 7">
    <name type="scientific">Candidatus Curtissbacteria bacterium RIFCSPHIGHO2_01_FULL_41_13</name>
    <dbReference type="NCBI Taxonomy" id="1797745"/>
    <lineage>
        <taxon>Bacteria</taxon>
        <taxon>Candidatus Curtissiibacteriota</taxon>
    </lineage>
</organism>
<evidence type="ECO:0000256" key="3">
    <source>
        <dbReference type="ARBA" id="ARBA00023274"/>
    </source>
</evidence>
<dbReference type="SUPFAM" id="SSF46561">
    <property type="entry name" value="Ribosomal protein L29 (L29p)"/>
    <property type="match status" value="1"/>
</dbReference>
<evidence type="ECO:0000256" key="2">
    <source>
        <dbReference type="ARBA" id="ARBA00022980"/>
    </source>
</evidence>
<keyword evidence="3 5" id="KW-0687">Ribonucleoprotein</keyword>
<dbReference type="InterPro" id="IPR036049">
    <property type="entry name" value="Ribosomal_uL29_sf"/>
</dbReference>
<protein>
    <recommendedName>
        <fullName evidence="4 5">Large ribosomal subunit protein uL29</fullName>
    </recommendedName>
</protein>
<dbReference type="GO" id="GO:0005840">
    <property type="term" value="C:ribosome"/>
    <property type="evidence" value="ECO:0007669"/>
    <property type="project" value="UniProtKB-KW"/>
</dbReference>
<dbReference type="GO" id="GO:1990904">
    <property type="term" value="C:ribonucleoprotein complex"/>
    <property type="evidence" value="ECO:0007669"/>
    <property type="project" value="UniProtKB-KW"/>
</dbReference>
<dbReference type="Proteomes" id="UP000177069">
    <property type="component" value="Unassembled WGS sequence"/>
</dbReference>